<dbReference type="UniPathway" id="UPA00219"/>
<dbReference type="InterPro" id="IPR001460">
    <property type="entry name" value="PCN-bd_Tpept"/>
</dbReference>
<sequence length="565" mass="61528">MTETSGNRATMRVWITAGLMLLAAVTVVARAVNLQVMETEFLQSQGEARYLREVSIPTVRGSILDRNGEPLAVSTPVESVWAHPGELLQAADHIPMLAGLLEADAEDMERRLTQRANREFVWLRRQINPDLAERIRELEIPGVFLQREYRRFYPTGEVSAQVLGFTNIDDVGQEGLELAYNDWLQGQPGAKRVIKDRFGRVVQNVELIREASPGRDLQLTIDRRLQYLAFRDLKATVMEYGARSGSVVVLDVDSGEILAMVNYPSYNPNANTRIPSDGLRNRALTDVLEPGSVMKPFAVAAAMEAGIAHRDMVLDTSPGVLHVSGHDIRDVRDYGELTVEQVLTKSSNVGVVQLALSMDARHLWSMYSRFGFGSVSGTGFPGESAGVLRDYERWRKLEQATLAYGYGLSVTPLQLARAMAAIADEGRLRQPTFIADANNPPHSVLDPNLANQLAGMLETVTGPEGTGQGARVEGYRVAGKTGTSRKATAGGYGDRYVASFAGFAPVSDPELVAAVVINDPSGEAYYGGQVAAPLFSDVMAAGLRLFNVPPDDPGMLLARVEGSHD</sequence>
<dbReference type="InterPro" id="IPR005311">
    <property type="entry name" value="PBP_dimer"/>
</dbReference>
<keyword evidence="13 16" id="KW-0717">Septation</keyword>
<comment type="function">
    <text evidence="16">Catalyzes cross-linking of the peptidoglycan cell wall at the division septum.</text>
</comment>
<dbReference type="EC" id="3.4.16.4" evidence="16"/>
<dbReference type="GO" id="GO:0009002">
    <property type="term" value="F:serine-type D-Ala-D-Ala carboxypeptidase activity"/>
    <property type="evidence" value="ECO:0007669"/>
    <property type="project" value="UniProtKB-UniRule"/>
</dbReference>
<keyword evidence="15 16" id="KW-0961">Cell wall biogenesis/degradation</keyword>
<keyword evidence="12 16" id="KW-0472">Membrane</keyword>
<keyword evidence="11 16" id="KW-1133">Transmembrane helix</keyword>
<keyword evidence="9 16" id="KW-0133">Cell shape</keyword>
<feature type="domain" description="Penicillin-binding protein dimerisation" evidence="18">
    <location>
        <begin position="56"/>
        <end position="205"/>
    </location>
</feature>
<evidence type="ECO:0000313" key="19">
    <source>
        <dbReference type="EMBL" id="RFF29709.1"/>
    </source>
</evidence>
<dbReference type="GO" id="GO:0008955">
    <property type="term" value="F:peptidoglycan glycosyltransferase activity"/>
    <property type="evidence" value="ECO:0007669"/>
    <property type="project" value="InterPro"/>
</dbReference>
<evidence type="ECO:0000256" key="3">
    <source>
        <dbReference type="ARBA" id="ARBA00022519"/>
    </source>
</evidence>
<comment type="pathway">
    <text evidence="16">Cell wall biogenesis; peptidoglycan biosynthesis.</text>
</comment>
<evidence type="ECO:0000256" key="2">
    <source>
        <dbReference type="ARBA" id="ARBA00022475"/>
    </source>
</evidence>
<dbReference type="InterPro" id="IPR012338">
    <property type="entry name" value="Beta-lactam/transpept-like"/>
</dbReference>
<dbReference type="GO" id="GO:0006508">
    <property type="term" value="P:proteolysis"/>
    <property type="evidence" value="ECO:0007669"/>
    <property type="project" value="UniProtKB-KW"/>
</dbReference>
<keyword evidence="8 16" id="KW-0378">Hydrolase</keyword>
<evidence type="ECO:0000313" key="20">
    <source>
        <dbReference type="Proteomes" id="UP000260351"/>
    </source>
</evidence>
<dbReference type="GO" id="GO:0043093">
    <property type="term" value="P:FtsZ-dependent cytokinesis"/>
    <property type="evidence" value="ECO:0007669"/>
    <property type="project" value="UniProtKB-UniRule"/>
</dbReference>
<keyword evidence="20" id="KW-1185">Reference proteome</keyword>
<dbReference type="GO" id="GO:0008360">
    <property type="term" value="P:regulation of cell shape"/>
    <property type="evidence" value="ECO:0007669"/>
    <property type="project" value="UniProtKB-KW"/>
</dbReference>
<dbReference type="PANTHER" id="PTHR30627:SF1">
    <property type="entry name" value="PEPTIDOGLYCAN D,D-TRANSPEPTIDASE FTSI"/>
    <property type="match status" value="1"/>
</dbReference>
<proteinExistence type="inferred from homology"/>
<keyword evidence="7 16" id="KW-0812">Transmembrane</keyword>
<dbReference type="PANTHER" id="PTHR30627">
    <property type="entry name" value="PEPTIDOGLYCAN D,D-TRANSPEPTIDASE"/>
    <property type="match status" value="1"/>
</dbReference>
<feature type="active site" description="Acyl-ester intermediate" evidence="16">
    <location>
        <position position="292"/>
    </location>
</feature>
<dbReference type="Gene3D" id="3.40.710.10">
    <property type="entry name" value="DD-peptidase/beta-lactamase superfamily"/>
    <property type="match status" value="1"/>
</dbReference>
<evidence type="ECO:0000256" key="9">
    <source>
        <dbReference type="ARBA" id="ARBA00022960"/>
    </source>
</evidence>
<comment type="subcellular location">
    <subcellularLocation>
        <location evidence="1">Membrane</location>
    </subcellularLocation>
</comment>
<evidence type="ECO:0000256" key="16">
    <source>
        <dbReference type="HAMAP-Rule" id="MF_02080"/>
    </source>
</evidence>
<keyword evidence="3 16" id="KW-0997">Cell inner membrane</keyword>
<keyword evidence="10 16" id="KW-0573">Peptidoglycan synthesis</keyword>
<evidence type="ECO:0000256" key="12">
    <source>
        <dbReference type="ARBA" id="ARBA00023136"/>
    </source>
</evidence>
<evidence type="ECO:0000256" key="6">
    <source>
        <dbReference type="ARBA" id="ARBA00022670"/>
    </source>
</evidence>
<dbReference type="GO" id="GO:0000917">
    <property type="term" value="P:division septum assembly"/>
    <property type="evidence" value="ECO:0007669"/>
    <property type="project" value="UniProtKB-KW"/>
</dbReference>
<keyword evidence="14 16" id="KW-0131">Cell cycle</keyword>
<comment type="catalytic activity">
    <reaction evidence="16">
        <text>Preferential cleavage: (Ac)2-L-Lys-D-Ala-|-D-Ala. Also transpeptidation of peptidyl-alanyl moieties that are N-acyl substituents of D-alanine.</text>
        <dbReference type="EC" id="3.4.16.4"/>
    </reaction>
</comment>
<dbReference type="InterPro" id="IPR036138">
    <property type="entry name" value="PBP_dimer_sf"/>
</dbReference>
<keyword evidence="6 16" id="KW-0645">Protease</keyword>
<reference evidence="19 20" key="1">
    <citation type="submission" date="2018-08" db="EMBL/GenBank/DDBJ databases">
        <title>Wenzhouxiangella salilacus sp. nov., a novel bacterium isolated from a saline lake in Xinjiang Province, China.</title>
        <authorList>
            <person name="Han S."/>
        </authorList>
    </citation>
    <scope>NUCLEOTIDE SEQUENCE [LARGE SCALE GENOMIC DNA]</scope>
    <source>
        <strain evidence="19 20">XDB06</strain>
    </source>
</reference>
<dbReference type="Gene3D" id="3.30.450.330">
    <property type="match status" value="1"/>
</dbReference>
<dbReference type="Pfam" id="PF03717">
    <property type="entry name" value="PBP_dimer"/>
    <property type="match status" value="1"/>
</dbReference>
<dbReference type="GO" id="GO:0009252">
    <property type="term" value="P:peptidoglycan biosynthetic process"/>
    <property type="evidence" value="ECO:0007669"/>
    <property type="project" value="UniProtKB-UniRule"/>
</dbReference>
<accession>A0A3E1K6Y6</accession>
<comment type="similarity">
    <text evidence="16">Belongs to the transpeptidase family. FtsI subfamily.</text>
</comment>
<dbReference type="GO" id="GO:0005886">
    <property type="term" value="C:plasma membrane"/>
    <property type="evidence" value="ECO:0007669"/>
    <property type="project" value="UniProtKB-UniRule"/>
</dbReference>
<dbReference type="SUPFAM" id="SSF56601">
    <property type="entry name" value="beta-lactamase/transpeptidase-like"/>
    <property type="match status" value="1"/>
</dbReference>
<dbReference type="GO" id="GO:0008658">
    <property type="term" value="F:penicillin binding"/>
    <property type="evidence" value="ECO:0007669"/>
    <property type="project" value="InterPro"/>
</dbReference>
<evidence type="ECO:0000256" key="10">
    <source>
        <dbReference type="ARBA" id="ARBA00022984"/>
    </source>
</evidence>
<gene>
    <name evidence="16" type="primary">ftsI</name>
    <name evidence="19" type="ORF">DZC52_11560</name>
</gene>
<dbReference type="Proteomes" id="UP000260351">
    <property type="component" value="Unassembled WGS sequence"/>
</dbReference>
<dbReference type="InterPro" id="IPR050515">
    <property type="entry name" value="Beta-lactam/transpept"/>
</dbReference>
<comment type="caution">
    <text evidence="19">The sequence shown here is derived from an EMBL/GenBank/DDBJ whole genome shotgun (WGS) entry which is preliminary data.</text>
</comment>
<organism evidence="19 20">
    <name type="scientific">Wenzhouxiangella sediminis</name>
    <dbReference type="NCBI Taxonomy" id="1792836"/>
    <lineage>
        <taxon>Bacteria</taxon>
        <taxon>Pseudomonadati</taxon>
        <taxon>Pseudomonadota</taxon>
        <taxon>Gammaproteobacteria</taxon>
        <taxon>Chromatiales</taxon>
        <taxon>Wenzhouxiangellaceae</taxon>
        <taxon>Wenzhouxiangella</taxon>
    </lineage>
</organism>
<evidence type="ECO:0000256" key="11">
    <source>
        <dbReference type="ARBA" id="ARBA00022989"/>
    </source>
</evidence>
<name>A0A3E1K6Y6_9GAMM</name>
<evidence type="ECO:0000256" key="1">
    <source>
        <dbReference type="ARBA" id="ARBA00004370"/>
    </source>
</evidence>
<evidence type="ECO:0000259" key="17">
    <source>
        <dbReference type="Pfam" id="PF00905"/>
    </source>
</evidence>
<feature type="domain" description="Penicillin-binding protein transpeptidase" evidence="17">
    <location>
        <begin position="245"/>
        <end position="539"/>
    </location>
</feature>
<dbReference type="EMBL" id="QUZK01000042">
    <property type="protein sequence ID" value="RFF29709.1"/>
    <property type="molecule type" value="Genomic_DNA"/>
</dbReference>
<evidence type="ECO:0000256" key="14">
    <source>
        <dbReference type="ARBA" id="ARBA00023306"/>
    </source>
</evidence>
<dbReference type="AlphaFoldDB" id="A0A3E1K6Y6"/>
<dbReference type="HAMAP" id="MF_02080">
    <property type="entry name" value="FtsI_transpept"/>
    <property type="match status" value="1"/>
</dbReference>
<dbReference type="OrthoDB" id="9766847at2"/>
<keyword evidence="5 16" id="KW-0121">Carboxypeptidase</keyword>
<keyword evidence="2 16" id="KW-1003">Cell membrane</keyword>
<evidence type="ECO:0000256" key="7">
    <source>
        <dbReference type="ARBA" id="ARBA00022692"/>
    </source>
</evidence>
<evidence type="ECO:0000256" key="4">
    <source>
        <dbReference type="ARBA" id="ARBA00022618"/>
    </source>
</evidence>
<evidence type="ECO:0000256" key="5">
    <source>
        <dbReference type="ARBA" id="ARBA00022645"/>
    </source>
</evidence>
<dbReference type="RefSeq" id="WP_116651294.1">
    <property type="nucleotide sequence ID" value="NZ_QUZK01000042.1"/>
</dbReference>
<keyword evidence="4 16" id="KW-0132">Cell division</keyword>
<protein>
    <recommendedName>
        <fullName evidence="16">Peptidoglycan D,D-transpeptidase FtsI</fullName>
        <ecNumber evidence="16">3.4.16.4</ecNumber>
    </recommendedName>
    <alternativeName>
        <fullName evidence="16">Penicillin-binding protein 3</fullName>
        <shortName evidence="16">PBP-3</shortName>
    </alternativeName>
</protein>
<dbReference type="GO" id="GO:0071555">
    <property type="term" value="P:cell wall organization"/>
    <property type="evidence" value="ECO:0007669"/>
    <property type="project" value="UniProtKB-KW"/>
</dbReference>
<evidence type="ECO:0000259" key="18">
    <source>
        <dbReference type="Pfam" id="PF03717"/>
    </source>
</evidence>
<dbReference type="InterPro" id="IPR037532">
    <property type="entry name" value="FtsI_transpept"/>
</dbReference>
<dbReference type="Gene3D" id="3.90.1310.10">
    <property type="entry name" value="Penicillin-binding protein 2a (Domain 2)"/>
    <property type="match status" value="1"/>
</dbReference>
<dbReference type="Pfam" id="PF00905">
    <property type="entry name" value="Transpeptidase"/>
    <property type="match status" value="1"/>
</dbReference>
<evidence type="ECO:0000256" key="13">
    <source>
        <dbReference type="ARBA" id="ARBA00023210"/>
    </source>
</evidence>
<evidence type="ECO:0000256" key="8">
    <source>
        <dbReference type="ARBA" id="ARBA00022801"/>
    </source>
</evidence>
<evidence type="ECO:0000256" key="15">
    <source>
        <dbReference type="ARBA" id="ARBA00023316"/>
    </source>
</evidence>
<dbReference type="SUPFAM" id="SSF56519">
    <property type="entry name" value="Penicillin binding protein dimerisation domain"/>
    <property type="match status" value="1"/>
</dbReference>